<dbReference type="InterPro" id="IPR011013">
    <property type="entry name" value="Gal_mutarotase_sf_dom"/>
</dbReference>
<gene>
    <name evidence="1" type="ORF">ACFQQL_12585</name>
</gene>
<dbReference type="PANTHER" id="PTHR10091:SF0">
    <property type="entry name" value="GALACTOSE MUTAROTASE"/>
    <property type="match status" value="1"/>
</dbReference>
<dbReference type="SUPFAM" id="SSF74650">
    <property type="entry name" value="Galactose mutarotase-like"/>
    <property type="match status" value="1"/>
</dbReference>
<dbReference type="InterPro" id="IPR014718">
    <property type="entry name" value="GH-type_carb-bd"/>
</dbReference>
<organism evidence="1 2">
    <name type="scientific">Georgenia alba</name>
    <dbReference type="NCBI Taxonomy" id="2233858"/>
    <lineage>
        <taxon>Bacteria</taxon>
        <taxon>Bacillati</taxon>
        <taxon>Actinomycetota</taxon>
        <taxon>Actinomycetes</taxon>
        <taxon>Micrococcales</taxon>
        <taxon>Bogoriellaceae</taxon>
        <taxon>Georgenia</taxon>
    </lineage>
</organism>
<accession>A0ABW2QFG1</accession>
<evidence type="ECO:0000313" key="2">
    <source>
        <dbReference type="Proteomes" id="UP001596455"/>
    </source>
</evidence>
<reference evidence="2" key="1">
    <citation type="journal article" date="2019" name="Int. J. Syst. Evol. Microbiol.">
        <title>The Global Catalogue of Microorganisms (GCM) 10K type strain sequencing project: providing services to taxonomists for standard genome sequencing and annotation.</title>
        <authorList>
            <consortium name="The Broad Institute Genomics Platform"/>
            <consortium name="The Broad Institute Genome Sequencing Center for Infectious Disease"/>
            <person name="Wu L."/>
            <person name="Ma J."/>
        </authorList>
    </citation>
    <scope>NUCLEOTIDE SEQUENCE [LARGE SCALE GENOMIC DNA]</scope>
    <source>
        <strain evidence="2">JCM 1490</strain>
    </source>
</reference>
<proteinExistence type="predicted"/>
<comment type="caution">
    <text evidence="1">The sequence shown here is derived from an EMBL/GenBank/DDBJ whole genome shotgun (WGS) entry which is preliminary data.</text>
</comment>
<dbReference type="PANTHER" id="PTHR10091">
    <property type="entry name" value="ALDOSE-1-EPIMERASE"/>
    <property type="match status" value="1"/>
</dbReference>
<keyword evidence="2" id="KW-1185">Reference proteome</keyword>
<dbReference type="EMBL" id="JBHTCQ010000002">
    <property type="protein sequence ID" value="MFC7405953.1"/>
    <property type="molecule type" value="Genomic_DNA"/>
</dbReference>
<name>A0ABW2QFG1_9MICO</name>
<protein>
    <submittedName>
        <fullName evidence="1">Aldose 1-epimerase</fullName>
    </submittedName>
</protein>
<dbReference type="Pfam" id="PF01263">
    <property type="entry name" value="Aldose_epim"/>
    <property type="match status" value="1"/>
</dbReference>
<evidence type="ECO:0000313" key="1">
    <source>
        <dbReference type="EMBL" id="MFC7405953.1"/>
    </source>
</evidence>
<dbReference type="InterPro" id="IPR008183">
    <property type="entry name" value="Aldose_1/G6P_1-epimerase"/>
</dbReference>
<sequence>MENDDDATTWHLAHPSGSSLRLAATGATLLSWQVPGPDGPHDLLDGYTSAAELAERDGYRNAVLAPWSNRIRDSRYTFQGEVHDVGPGETGIRDGLHGLVTRQVFERVAGTDGAITVRTSITPDTGPGYPFAVDLEVTYRLTAGPAGEQALTVEMDATNVGDGPAPVGLGWHPYFRLPGHPSIDELELTIPARTRVLTDAGIIPLPGDEAFEPVQPPGDVGLSPIGATVLDQAFTDLLPGPDGTVASVLRSPRTGDTLTLWQQAAEARIVHVFTGDLLARDRRASVAVEPCSFGGDALNRETEAMVLQPGGRRHLRADVVYERG</sequence>
<dbReference type="Proteomes" id="UP001596455">
    <property type="component" value="Unassembled WGS sequence"/>
</dbReference>
<dbReference type="Gene3D" id="2.70.98.10">
    <property type="match status" value="1"/>
</dbReference>
<dbReference type="RefSeq" id="WP_382394862.1">
    <property type="nucleotide sequence ID" value="NZ_JBHTCQ010000002.1"/>
</dbReference>